<proteinExistence type="predicted"/>
<dbReference type="Pfam" id="PF05621">
    <property type="entry name" value="TniB"/>
    <property type="match status" value="1"/>
</dbReference>
<evidence type="ECO:0000313" key="1">
    <source>
        <dbReference type="EMBL" id="PTN01306.1"/>
    </source>
</evidence>
<dbReference type="InterPro" id="IPR008868">
    <property type="entry name" value="TniB"/>
</dbReference>
<dbReference type="Proteomes" id="UP000243859">
    <property type="component" value="Unassembled WGS sequence"/>
</dbReference>
<dbReference type="PANTHER" id="PTHR35894">
    <property type="entry name" value="GENERAL SECRETION PATHWAY PROTEIN A-RELATED"/>
    <property type="match status" value="1"/>
</dbReference>
<organism evidence="1 2">
    <name type="scientific">Rhodovulum imhoffii</name>
    <dbReference type="NCBI Taxonomy" id="365340"/>
    <lineage>
        <taxon>Bacteria</taxon>
        <taxon>Pseudomonadati</taxon>
        <taxon>Pseudomonadota</taxon>
        <taxon>Alphaproteobacteria</taxon>
        <taxon>Rhodobacterales</taxon>
        <taxon>Paracoccaceae</taxon>
        <taxon>Rhodovulum</taxon>
    </lineage>
</organism>
<comment type="caution">
    <text evidence="1">The sequence shown here is derived from an EMBL/GenBank/DDBJ whole genome shotgun (WGS) entry which is preliminary data.</text>
</comment>
<dbReference type="RefSeq" id="WP_107893024.1">
    <property type="nucleotide sequence ID" value="NZ_NHSI01000040.1"/>
</dbReference>
<dbReference type="PANTHER" id="PTHR35894:SF1">
    <property type="entry name" value="PHOSPHORIBULOKINASE _ URIDINE KINASE FAMILY"/>
    <property type="match status" value="1"/>
</dbReference>
<name>A0A2T5BQA6_9RHOB</name>
<protein>
    <submittedName>
        <fullName evidence="1">TniB protein</fullName>
    </submittedName>
</protein>
<dbReference type="InterPro" id="IPR052026">
    <property type="entry name" value="ExeA_AAA_ATPase_DNA-bind"/>
</dbReference>
<dbReference type="EMBL" id="QAAA01000014">
    <property type="protein sequence ID" value="PTN01306.1"/>
    <property type="molecule type" value="Genomic_DNA"/>
</dbReference>
<dbReference type="AlphaFoldDB" id="A0A2T5BQA6"/>
<evidence type="ECO:0000313" key="2">
    <source>
        <dbReference type="Proteomes" id="UP000243859"/>
    </source>
</evidence>
<accession>A0A2T5BQA6</accession>
<gene>
    <name evidence="1" type="ORF">C8N32_1145</name>
</gene>
<sequence>MTTQQNTDRRANQIATTVVELRAFFAHHEGYAMLREQFEILLAERCAALAAGRPVEARGIAVIGDTGSGKTTAVRHLLRNYLPEAGEDTAEVASFQVPSPATLKHVGYELLNALGYPMNRLPTSMIIWRKVRFHLRERQVKFLHLDEAQDLAINQSDKEKIDVVNTLKSLMQEPSWPVGLILSGMPDLRSMLNMDPQLARRFHPVEFQPISAARSGGNIMQIVQAYGAKARLETASGLGERDFVERLVHASAHEFGRMIELIVNAIRERLYAGGGTLEAVDFAAAFRRATGVVDGVNPFLADQFQHLDTRMLRGGMEL</sequence>
<keyword evidence="2" id="KW-1185">Reference proteome</keyword>
<dbReference type="SUPFAM" id="SSF52540">
    <property type="entry name" value="P-loop containing nucleoside triphosphate hydrolases"/>
    <property type="match status" value="1"/>
</dbReference>
<dbReference type="Gene3D" id="3.40.50.300">
    <property type="entry name" value="P-loop containing nucleotide triphosphate hydrolases"/>
    <property type="match status" value="1"/>
</dbReference>
<dbReference type="InterPro" id="IPR027417">
    <property type="entry name" value="P-loop_NTPase"/>
</dbReference>
<reference evidence="1 2" key="1">
    <citation type="submission" date="2018-04" db="EMBL/GenBank/DDBJ databases">
        <title>Genomic Encyclopedia of Archaeal and Bacterial Type Strains, Phase II (KMG-II): from individual species to whole genera.</title>
        <authorList>
            <person name="Goeker M."/>
        </authorList>
    </citation>
    <scope>NUCLEOTIDE SEQUENCE [LARGE SCALE GENOMIC DNA]</scope>
    <source>
        <strain evidence="1 2">DSM 18064</strain>
    </source>
</reference>
<dbReference type="OrthoDB" id="5288220at2"/>